<evidence type="ECO:0000256" key="2">
    <source>
        <dbReference type="ARBA" id="ARBA00004496"/>
    </source>
</evidence>
<keyword evidence="3" id="KW-0963">Cytoplasm</keyword>
<organism evidence="10 11">
    <name type="scientific">Steinernema hermaphroditum</name>
    <dbReference type="NCBI Taxonomy" id="289476"/>
    <lineage>
        <taxon>Eukaryota</taxon>
        <taxon>Metazoa</taxon>
        <taxon>Ecdysozoa</taxon>
        <taxon>Nematoda</taxon>
        <taxon>Chromadorea</taxon>
        <taxon>Rhabditida</taxon>
        <taxon>Tylenchina</taxon>
        <taxon>Panagrolaimomorpha</taxon>
        <taxon>Strongyloidoidea</taxon>
        <taxon>Steinernematidae</taxon>
        <taxon>Steinernema</taxon>
    </lineage>
</organism>
<dbReference type="PROSITE" id="PS50102">
    <property type="entry name" value="RRM"/>
    <property type="match status" value="4"/>
</dbReference>
<gene>
    <name evidence="10" type="ORF">QR680_011216</name>
</gene>
<dbReference type="AlphaFoldDB" id="A0AA39MCU2"/>
<dbReference type="SUPFAM" id="SSF54928">
    <property type="entry name" value="RNA-binding domain, RBD"/>
    <property type="match status" value="2"/>
</dbReference>
<dbReference type="InterPro" id="IPR003954">
    <property type="entry name" value="RRM_euk-type"/>
</dbReference>
<dbReference type="PANTHER" id="PTHR24012">
    <property type="entry name" value="RNA BINDING PROTEIN"/>
    <property type="match status" value="1"/>
</dbReference>
<comment type="subcellular location">
    <subcellularLocation>
        <location evidence="2">Cytoplasm</location>
    </subcellularLocation>
    <subcellularLocation>
        <location evidence="1">Nucleus</location>
    </subcellularLocation>
</comment>
<dbReference type="InterPro" id="IPR035979">
    <property type="entry name" value="RBD_domain_sf"/>
</dbReference>
<dbReference type="Pfam" id="PF00076">
    <property type="entry name" value="RRM_1"/>
    <property type="match status" value="4"/>
</dbReference>
<dbReference type="InterPro" id="IPR000504">
    <property type="entry name" value="RRM_dom"/>
</dbReference>
<dbReference type="GO" id="GO:0003723">
    <property type="term" value="F:RNA binding"/>
    <property type="evidence" value="ECO:0007669"/>
    <property type="project" value="UniProtKB-UniRule"/>
</dbReference>
<dbReference type="Gene3D" id="3.30.70.330">
    <property type="match status" value="4"/>
</dbReference>
<sequence length="753" mass="85330">MPLLHISSWSAMQSTCDRKILAYRYKFDILDQFDSDSMSFNVVYYDMPGNVKATHFEYETKRKIVYLADVIRRVFKDRCNPINDREHWALVSEGNSTEPLDNPKQFSIFRCRPDTTYFIELHAQKGSDPFERCYFHLSAVRANESLLSTVVSTENTVASRFIKASKDEAASTSFKPTEAEAPRRETLNVFDLPELSQKVQDNASERTSESDTLDSNTEPLATLGTLYVYNLHPDIREVQLIQKFSVFGPLVSMSICHDKRTCRSLGYGYVKFIHHDDAQRAFDALNFALMNSQPIRIMWARRGMDKPLSGTGNVLIKNLDKCVNSKGVYDAFSSFGSIESWKMAQDEEGNCLGYGFIRYLNDDCAQEAVKKANGMVLEGNAIVVENADLDETTFPLANVYVKNFAKQLNQKQLEKMFEKFGGITSCVVMTDDDGKSKGFGFVAFERPEDADRVIAEMNGFAIAAKRKLYVCRAQTKHERQMELKRHYENRVLVTNLDESIDDDALREAFEGHGNIDSVEVKRDTYGLSKGCAIICFEKVDDAAKAVLEMNNKMVGSMAIHVAFVERKEYRKAQPVSQNMQHPAPNPGYFVSSGIPVGNLRPTFMPIAPIQNAPMRPGAPQWNAVSPTAGFGPSPSYNASQQLFSTTAPPLKQEENLVNYSDEPITKFTRPGNMGYPPLPCPNSKCDQSLFRRWKCNRCGAVLRYGFDDHLYCECGKLQLKHLSFKCSQHGNYVKYDEQVLLKKIRRTRMEKNL</sequence>
<evidence type="ECO:0000256" key="1">
    <source>
        <dbReference type="ARBA" id="ARBA00004123"/>
    </source>
</evidence>
<accession>A0AA39MCU2</accession>
<keyword evidence="6" id="KW-0539">Nucleus</keyword>
<feature type="domain" description="RRM" evidence="9">
    <location>
        <begin position="224"/>
        <end position="302"/>
    </location>
</feature>
<evidence type="ECO:0000313" key="11">
    <source>
        <dbReference type="Proteomes" id="UP001175271"/>
    </source>
</evidence>
<evidence type="ECO:0000259" key="9">
    <source>
        <dbReference type="PROSITE" id="PS50102"/>
    </source>
</evidence>
<dbReference type="SMART" id="SM00360">
    <property type="entry name" value="RRM"/>
    <property type="match status" value="4"/>
</dbReference>
<dbReference type="SMART" id="SM00361">
    <property type="entry name" value="RRM_1"/>
    <property type="match status" value="3"/>
</dbReference>
<reference evidence="10" key="1">
    <citation type="submission" date="2023-06" db="EMBL/GenBank/DDBJ databases">
        <title>Genomic analysis of the entomopathogenic nematode Steinernema hermaphroditum.</title>
        <authorList>
            <person name="Schwarz E.M."/>
            <person name="Heppert J.K."/>
            <person name="Baniya A."/>
            <person name="Schwartz H.T."/>
            <person name="Tan C.-H."/>
            <person name="Antoshechkin I."/>
            <person name="Sternberg P.W."/>
            <person name="Goodrich-Blair H."/>
            <person name="Dillman A.R."/>
        </authorList>
    </citation>
    <scope>NUCLEOTIDE SEQUENCE</scope>
    <source>
        <strain evidence="10">PS9179</strain>
        <tissue evidence="10">Whole animal</tissue>
    </source>
</reference>
<evidence type="ECO:0000256" key="8">
    <source>
        <dbReference type="SAM" id="MobiDB-lite"/>
    </source>
</evidence>
<evidence type="ECO:0000256" key="5">
    <source>
        <dbReference type="ARBA" id="ARBA00022884"/>
    </source>
</evidence>
<evidence type="ECO:0000256" key="6">
    <source>
        <dbReference type="ARBA" id="ARBA00023242"/>
    </source>
</evidence>
<feature type="region of interest" description="Disordered" evidence="8">
    <location>
        <begin position="198"/>
        <end position="217"/>
    </location>
</feature>
<protein>
    <recommendedName>
        <fullName evidence="9">RRM domain-containing protein</fullName>
    </recommendedName>
</protein>
<dbReference type="InterPro" id="IPR012677">
    <property type="entry name" value="Nucleotide-bd_a/b_plait_sf"/>
</dbReference>
<feature type="domain" description="RRM" evidence="9">
    <location>
        <begin position="489"/>
        <end position="566"/>
    </location>
</feature>
<feature type="domain" description="RRM" evidence="9">
    <location>
        <begin position="397"/>
        <end position="475"/>
    </location>
</feature>
<dbReference type="EMBL" id="JAUCMV010000001">
    <property type="protein sequence ID" value="KAK0429138.1"/>
    <property type="molecule type" value="Genomic_DNA"/>
</dbReference>
<name>A0AA39MCU2_9BILA</name>
<evidence type="ECO:0000256" key="7">
    <source>
        <dbReference type="PROSITE-ProRule" id="PRU00176"/>
    </source>
</evidence>
<keyword evidence="11" id="KW-1185">Reference proteome</keyword>
<keyword evidence="4" id="KW-0677">Repeat</keyword>
<keyword evidence="5 7" id="KW-0694">RNA-binding</keyword>
<evidence type="ECO:0000256" key="4">
    <source>
        <dbReference type="ARBA" id="ARBA00022737"/>
    </source>
</evidence>
<dbReference type="GO" id="GO:0005737">
    <property type="term" value="C:cytoplasm"/>
    <property type="evidence" value="ECO:0007669"/>
    <property type="project" value="UniProtKB-SubCell"/>
</dbReference>
<dbReference type="Proteomes" id="UP001175271">
    <property type="component" value="Unassembled WGS sequence"/>
</dbReference>
<comment type="caution">
    <text evidence="10">The sequence shown here is derived from an EMBL/GenBank/DDBJ whole genome shotgun (WGS) entry which is preliminary data.</text>
</comment>
<evidence type="ECO:0000313" key="10">
    <source>
        <dbReference type="EMBL" id="KAK0429138.1"/>
    </source>
</evidence>
<feature type="domain" description="RRM" evidence="9">
    <location>
        <begin position="312"/>
        <end position="389"/>
    </location>
</feature>
<evidence type="ECO:0000256" key="3">
    <source>
        <dbReference type="ARBA" id="ARBA00022490"/>
    </source>
</evidence>
<dbReference type="FunFam" id="3.30.70.330:FF:000651">
    <property type="entry name" value="Poly(A) binding protein cytoplasmic 1 like"/>
    <property type="match status" value="1"/>
</dbReference>
<proteinExistence type="predicted"/>
<dbReference type="GO" id="GO:0005634">
    <property type="term" value="C:nucleus"/>
    <property type="evidence" value="ECO:0007669"/>
    <property type="project" value="UniProtKB-SubCell"/>
</dbReference>